<name>A0AAU8NH71_9BACL</name>
<reference evidence="1" key="1">
    <citation type="submission" date="2024-05" db="EMBL/GenBank/DDBJ databases">
        <title>Draft genome assemblies of 36 bacteria isolated from hibernating arctic ground squirrels.</title>
        <authorList>
            <person name="McKee H."/>
            <person name="Mullen L."/>
            <person name="Drown D.M."/>
            <person name="Duddleston K.N."/>
        </authorList>
    </citation>
    <scope>NUCLEOTIDE SEQUENCE</scope>
    <source>
        <strain evidence="1">AN1007</strain>
    </source>
</reference>
<evidence type="ECO:0000313" key="1">
    <source>
        <dbReference type="EMBL" id="XCP95882.1"/>
    </source>
</evidence>
<dbReference type="RefSeq" id="WP_366294005.1">
    <property type="nucleotide sequence ID" value="NZ_CP159992.1"/>
</dbReference>
<gene>
    <name evidence="1" type="ORF">ABXS70_03975</name>
</gene>
<dbReference type="EMBL" id="CP159992">
    <property type="protein sequence ID" value="XCP95882.1"/>
    <property type="molecule type" value="Genomic_DNA"/>
</dbReference>
<accession>A0AAU8NH71</accession>
<protein>
    <submittedName>
        <fullName evidence="1">Uncharacterized protein</fullName>
    </submittedName>
</protein>
<organism evidence="1">
    <name type="scientific">Paenibacillus sp. AN1007</name>
    <dbReference type="NCBI Taxonomy" id="3151385"/>
    <lineage>
        <taxon>Bacteria</taxon>
        <taxon>Bacillati</taxon>
        <taxon>Bacillota</taxon>
        <taxon>Bacilli</taxon>
        <taxon>Bacillales</taxon>
        <taxon>Paenibacillaceae</taxon>
        <taxon>Paenibacillus</taxon>
    </lineage>
</organism>
<proteinExistence type="predicted"/>
<sequence>MDLNWVQHVFALKPLNEQLLQRLNAEIELDELEEDIAEIGYPEMEE</sequence>
<dbReference type="AlphaFoldDB" id="A0AAU8NH71"/>